<feature type="domain" description="PucR C-terminal helix-turn-helix" evidence="2">
    <location>
        <begin position="339"/>
        <end position="397"/>
    </location>
</feature>
<dbReference type="InterPro" id="IPR025736">
    <property type="entry name" value="PucR_C-HTH_dom"/>
</dbReference>
<accession>A0A5M3XJA8</accession>
<dbReference type="PANTHER" id="PTHR33744:SF1">
    <property type="entry name" value="DNA-BINDING TRANSCRIPTIONAL ACTIVATOR ADER"/>
    <property type="match status" value="1"/>
</dbReference>
<reference evidence="4 5" key="1">
    <citation type="submission" date="2019-10" db="EMBL/GenBank/DDBJ databases">
        <title>Whole genome shotgun sequence of Acrocarpospora pleiomorpha NBRC 16267.</title>
        <authorList>
            <person name="Ichikawa N."/>
            <person name="Kimura A."/>
            <person name="Kitahashi Y."/>
            <person name="Komaki H."/>
            <person name="Oguchi A."/>
        </authorList>
    </citation>
    <scope>NUCLEOTIDE SEQUENCE [LARGE SCALE GENOMIC DNA]</scope>
    <source>
        <strain evidence="4 5">NBRC 16267</strain>
    </source>
</reference>
<dbReference type="PANTHER" id="PTHR33744">
    <property type="entry name" value="CARBOHYDRATE DIACID REGULATOR"/>
    <property type="match status" value="1"/>
</dbReference>
<dbReference type="InterPro" id="IPR042070">
    <property type="entry name" value="PucR_C-HTH_sf"/>
</dbReference>
<comment type="similarity">
    <text evidence="1">Belongs to the CdaR family.</text>
</comment>
<organism evidence="4 5">
    <name type="scientific">Acrocarpospora pleiomorpha</name>
    <dbReference type="NCBI Taxonomy" id="90975"/>
    <lineage>
        <taxon>Bacteria</taxon>
        <taxon>Bacillati</taxon>
        <taxon>Actinomycetota</taxon>
        <taxon>Actinomycetes</taxon>
        <taxon>Streptosporangiales</taxon>
        <taxon>Streptosporangiaceae</taxon>
        <taxon>Acrocarpospora</taxon>
    </lineage>
</organism>
<dbReference type="Pfam" id="PF13556">
    <property type="entry name" value="HTH_30"/>
    <property type="match status" value="1"/>
</dbReference>
<feature type="domain" description="CdaR GGDEF-like" evidence="3">
    <location>
        <begin position="173"/>
        <end position="287"/>
    </location>
</feature>
<dbReference type="Proteomes" id="UP000377595">
    <property type="component" value="Unassembled WGS sequence"/>
</dbReference>
<sequence length="407" mass="44782">MIADLQQLVDSVGDRLGRSVALDDSNLHILVTTTHPGEVDPARVESLVRRAFPKAFLQYVASFGAWESRDIFTLPARPELGLAIARIGIPVRYENVLQGFLWLLESEGPLSEAHADLLRETAEDAALVLHRRFLLGELDRRRERELARDLLTTDPQLRSEAAASLVDEDLLAAGPVAVLAVTMPHPAAEPLADKDRLAIAVGLDRARRRLPAGHAIQLERPDHGVLIVSHLGPRSEAGLTDLGTILRDTVDRETGRARPECWVGIGDKRKALADCHASYVEARRATDVASVVRVLGSVVHHRQLGVYSLLARVTPEDLRLSLHPGLHKLRDHDSGNDALTSTLETFLDNAGSAKRTAELLCIQRASLYYRLRRIQEIADVDLDNGEDRLALHQSLKIARLLGLSAAR</sequence>
<evidence type="ECO:0000313" key="5">
    <source>
        <dbReference type="Proteomes" id="UP000377595"/>
    </source>
</evidence>
<protein>
    <recommendedName>
        <fullName evidence="6">Transcriptional regulator</fullName>
    </recommendedName>
</protein>
<dbReference type="InterPro" id="IPR041522">
    <property type="entry name" value="CdaR_GGDEF"/>
</dbReference>
<dbReference type="Pfam" id="PF17853">
    <property type="entry name" value="GGDEF_2"/>
    <property type="match status" value="1"/>
</dbReference>
<keyword evidence="5" id="KW-1185">Reference proteome</keyword>
<dbReference type="EMBL" id="BLAF01000018">
    <property type="protein sequence ID" value="GES20756.1"/>
    <property type="molecule type" value="Genomic_DNA"/>
</dbReference>
<dbReference type="InterPro" id="IPR051448">
    <property type="entry name" value="CdaR-like_regulators"/>
</dbReference>
<dbReference type="AlphaFoldDB" id="A0A5M3XJA8"/>
<evidence type="ECO:0008006" key="6">
    <source>
        <dbReference type="Google" id="ProtNLM"/>
    </source>
</evidence>
<dbReference type="OrthoDB" id="4534407at2"/>
<evidence type="ECO:0000313" key="4">
    <source>
        <dbReference type="EMBL" id="GES20756.1"/>
    </source>
</evidence>
<gene>
    <name evidence="4" type="ORF">Aple_036520</name>
</gene>
<evidence type="ECO:0000259" key="2">
    <source>
        <dbReference type="Pfam" id="PF13556"/>
    </source>
</evidence>
<proteinExistence type="inferred from homology"/>
<evidence type="ECO:0000259" key="3">
    <source>
        <dbReference type="Pfam" id="PF17853"/>
    </source>
</evidence>
<name>A0A5M3XJA8_9ACTN</name>
<comment type="caution">
    <text evidence="4">The sequence shown here is derived from an EMBL/GenBank/DDBJ whole genome shotgun (WGS) entry which is preliminary data.</text>
</comment>
<dbReference type="RefSeq" id="WP_155345780.1">
    <property type="nucleotide sequence ID" value="NZ_BAAAHM010000002.1"/>
</dbReference>
<evidence type="ECO:0000256" key="1">
    <source>
        <dbReference type="ARBA" id="ARBA00006754"/>
    </source>
</evidence>
<dbReference type="Gene3D" id="1.10.10.2840">
    <property type="entry name" value="PucR C-terminal helix-turn-helix domain"/>
    <property type="match status" value="1"/>
</dbReference>